<gene>
    <name evidence="1" type="ORF">M9H77_07517</name>
</gene>
<proteinExistence type="predicted"/>
<comment type="caution">
    <text evidence="1">The sequence shown here is derived from an EMBL/GenBank/DDBJ whole genome shotgun (WGS) entry which is preliminary data.</text>
</comment>
<accession>A0ACC0BV54</accession>
<organism evidence="1 2">
    <name type="scientific">Catharanthus roseus</name>
    <name type="common">Madagascar periwinkle</name>
    <name type="synonym">Vinca rosea</name>
    <dbReference type="NCBI Taxonomy" id="4058"/>
    <lineage>
        <taxon>Eukaryota</taxon>
        <taxon>Viridiplantae</taxon>
        <taxon>Streptophyta</taxon>
        <taxon>Embryophyta</taxon>
        <taxon>Tracheophyta</taxon>
        <taxon>Spermatophyta</taxon>
        <taxon>Magnoliopsida</taxon>
        <taxon>eudicotyledons</taxon>
        <taxon>Gunneridae</taxon>
        <taxon>Pentapetalae</taxon>
        <taxon>asterids</taxon>
        <taxon>lamiids</taxon>
        <taxon>Gentianales</taxon>
        <taxon>Apocynaceae</taxon>
        <taxon>Rauvolfioideae</taxon>
        <taxon>Vinceae</taxon>
        <taxon>Catharanthinae</taxon>
        <taxon>Catharanthus</taxon>
    </lineage>
</organism>
<dbReference type="EMBL" id="CM044702">
    <property type="protein sequence ID" value="KAI5676567.1"/>
    <property type="molecule type" value="Genomic_DNA"/>
</dbReference>
<dbReference type="Proteomes" id="UP001060085">
    <property type="component" value="Linkage Group LG02"/>
</dbReference>
<name>A0ACC0BV54_CATRO</name>
<keyword evidence="2" id="KW-1185">Reference proteome</keyword>
<protein>
    <submittedName>
        <fullName evidence="1">Uncharacterized protein</fullName>
    </submittedName>
</protein>
<sequence length="112" mass="13155">MIPLQLLSNIYMAICIGLSSFGMHSTKMSRNSNLSFFFFFFIFISLLFFFLVQIIRIKESTSPCSVNLSFRPSWNNLSMLIVERAQTNSYKCWNLFFCLLFPPIFALDYQED</sequence>
<evidence type="ECO:0000313" key="1">
    <source>
        <dbReference type="EMBL" id="KAI5676567.1"/>
    </source>
</evidence>
<evidence type="ECO:0000313" key="2">
    <source>
        <dbReference type="Proteomes" id="UP001060085"/>
    </source>
</evidence>
<reference evidence="2" key="1">
    <citation type="journal article" date="2023" name="Nat. Plants">
        <title>Single-cell RNA sequencing provides a high-resolution roadmap for understanding the multicellular compartmentation of specialized metabolism.</title>
        <authorList>
            <person name="Sun S."/>
            <person name="Shen X."/>
            <person name="Li Y."/>
            <person name="Li Y."/>
            <person name="Wang S."/>
            <person name="Li R."/>
            <person name="Zhang H."/>
            <person name="Shen G."/>
            <person name="Guo B."/>
            <person name="Wei J."/>
            <person name="Xu J."/>
            <person name="St-Pierre B."/>
            <person name="Chen S."/>
            <person name="Sun C."/>
        </authorList>
    </citation>
    <scope>NUCLEOTIDE SEQUENCE [LARGE SCALE GENOMIC DNA]</scope>
</reference>